<gene>
    <name evidence="2" type="ORF">N1496_02950</name>
</gene>
<evidence type="ECO:0000313" key="3">
    <source>
        <dbReference type="Proteomes" id="UP001238096"/>
    </source>
</evidence>
<proteinExistence type="predicted"/>
<protein>
    <submittedName>
        <fullName evidence="2">Glyoxalase/bleomycin resistance/extradiol dioxygenase family protein</fullName>
    </submittedName>
</protein>
<dbReference type="InterPro" id="IPR029068">
    <property type="entry name" value="Glyas_Bleomycin-R_OHBP_Dase"/>
</dbReference>
<dbReference type="Pfam" id="PF00903">
    <property type="entry name" value="Glyoxalase"/>
    <property type="match status" value="1"/>
</dbReference>
<evidence type="ECO:0000259" key="1">
    <source>
        <dbReference type="PROSITE" id="PS51819"/>
    </source>
</evidence>
<dbReference type="Gene3D" id="3.10.180.10">
    <property type="entry name" value="2,3-Dihydroxybiphenyl 1,2-Dioxygenase, domain 1"/>
    <property type="match status" value="1"/>
</dbReference>
<dbReference type="PROSITE" id="PS51819">
    <property type="entry name" value="VOC"/>
    <property type="match status" value="1"/>
</dbReference>
<feature type="domain" description="VOC" evidence="1">
    <location>
        <begin position="2"/>
        <end position="123"/>
    </location>
</feature>
<dbReference type="EMBL" id="CP110509">
    <property type="protein sequence ID" value="WMB28535.1"/>
    <property type="molecule type" value="Genomic_DNA"/>
</dbReference>
<evidence type="ECO:0000313" key="2">
    <source>
        <dbReference type="EMBL" id="WMB28535.1"/>
    </source>
</evidence>
<keyword evidence="3" id="KW-1185">Reference proteome</keyword>
<sequence length="124" mass="14049">MITKSTTMLYVNDTKASMTFWTEKMGFVLIDQAETQDHISYEIAPSHDSASKFGLHNKDLVAQANPGMNVDFPSLLFETDDLEAEHKRLTENGVTTNPIMEYQGMVHFTFTDNEGHYIAVRKSI</sequence>
<organism evidence="2 3">
    <name type="scientific">Streptococcus didelphis</name>
    <dbReference type="NCBI Taxonomy" id="102886"/>
    <lineage>
        <taxon>Bacteria</taxon>
        <taxon>Bacillati</taxon>
        <taxon>Bacillota</taxon>
        <taxon>Bacilli</taxon>
        <taxon>Lactobacillales</taxon>
        <taxon>Streptococcaceae</taxon>
        <taxon>Streptococcus</taxon>
    </lineage>
</organism>
<dbReference type="Proteomes" id="UP001238096">
    <property type="component" value="Chromosome"/>
</dbReference>
<reference evidence="3" key="1">
    <citation type="submission" date="2022-10" db="EMBL/GenBank/DDBJ databases">
        <title>Streptococcus didelphis as causative of fatal infections in opossums (Didelphis albiventris).</title>
        <authorList>
            <person name="Breyer G.M."/>
            <person name="Da Silva M.E.R.J."/>
            <person name="Siqueira F.M."/>
        </authorList>
    </citation>
    <scope>NUCLEOTIDE SEQUENCE [LARGE SCALE GENOMIC DNA]</scope>
    <source>
        <strain evidence="3">LBVP101/21</strain>
    </source>
</reference>
<keyword evidence="2" id="KW-0560">Oxidoreductase</keyword>
<dbReference type="InterPro" id="IPR037523">
    <property type="entry name" value="VOC_core"/>
</dbReference>
<dbReference type="RefSeq" id="WP_018365566.1">
    <property type="nucleotide sequence ID" value="NZ_CP110509.1"/>
</dbReference>
<name>A0ABY9LI55_9STRE</name>
<dbReference type="PANTHER" id="PTHR36437:SF2">
    <property type="entry name" value="GLYOXALASE_BLEOMYCIN RESISTANCE PROTEIN_DIOXYGENASE"/>
    <property type="match status" value="1"/>
</dbReference>
<keyword evidence="2" id="KW-0223">Dioxygenase</keyword>
<dbReference type="SUPFAM" id="SSF54593">
    <property type="entry name" value="Glyoxalase/Bleomycin resistance protein/Dihydroxybiphenyl dioxygenase"/>
    <property type="match status" value="1"/>
</dbReference>
<dbReference type="GO" id="GO:0051213">
    <property type="term" value="F:dioxygenase activity"/>
    <property type="evidence" value="ECO:0007669"/>
    <property type="project" value="UniProtKB-KW"/>
</dbReference>
<dbReference type="InterPro" id="IPR004360">
    <property type="entry name" value="Glyas_Fos-R_dOase_dom"/>
</dbReference>
<accession>A0ABY9LI55</accession>
<dbReference type="PANTHER" id="PTHR36437">
    <property type="entry name" value="GLYOXALASE/BLEOMYCIN RESISTANCE PROTEIN/DIOXYGENASE"/>
    <property type="match status" value="1"/>
</dbReference>